<dbReference type="Gene3D" id="4.10.240.10">
    <property type="entry name" value="Zn(2)-C6 fungal-type DNA-binding domain"/>
    <property type="match status" value="1"/>
</dbReference>
<feature type="region of interest" description="Disordered" evidence="4">
    <location>
        <begin position="1030"/>
        <end position="1052"/>
    </location>
</feature>
<dbReference type="GO" id="GO:0006351">
    <property type="term" value="P:DNA-templated transcription"/>
    <property type="evidence" value="ECO:0007669"/>
    <property type="project" value="InterPro"/>
</dbReference>
<evidence type="ECO:0000259" key="5">
    <source>
        <dbReference type="PROSITE" id="PS50048"/>
    </source>
</evidence>
<feature type="compositionally biased region" description="Polar residues" evidence="4">
    <location>
        <begin position="392"/>
        <end position="403"/>
    </location>
</feature>
<dbReference type="InterPro" id="IPR050613">
    <property type="entry name" value="Sec_Metabolite_Reg"/>
</dbReference>
<dbReference type="RefSeq" id="XP_025355963.1">
    <property type="nucleotide sequence ID" value="XM_025502369.1"/>
</dbReference>
<dbReference type="InterPro" id="IPR036864">
    <property type="entry name" value="Zn2-C6_fun-type_DNA-bd_sf"/>
</dbReference>
<feature type="domain" description="Zn(2)-C6 fungal-type" evidence="5">
    <location>
        <begin position="145"/>
        <end position="178"/>
    </location>
</feature>
<organism evidence="6 7">
    <name type="scientific">Meira miltonrushii</name>
    <dbReference type="NCBI Taxonomy" id="1280837"/>
    <lineage>
        <taxon>Eukaryota</taxon>
        <taxon>Fungi</taxon>
        <taxon>Dikarya</taxon>
        <taxon>Basidiomycota</taxon>
        <taxon>Ustilaginomycotina</taxon>
        <taxon>Exobasidiomycetes</taxon>
        <taxon>Exobasidiales</taxon>
        <taxon>Brachybasidiaceae</taxon>
        <taxon>Meira</taxon>
    </lineage>
</organism>
<dbReference type="PANTHER" id="PTHR31001">
    <property type="entry name" value="UNCHARACTERIZED TRANSCRIPTIONAL REGULATORY PROTEIN"/>
    <property type="match status" value="1"/>
</dbReference>
<dbReference type="SMART" id="SM00066">
    <property type="entry name" value="GAL4"/>
    <property type="match status" value="1"/>
</dbReference>
<feature type="compositionally biased region" description="Polar residues" evidence="4">
    <location>
        <begin position="888"/>
        <end position="901"/>
    </location>
</feature>
<dbReference type="OrthoDB" id="424974at2759"/>
<evidence type="ECO:0000256" key="3">
    <source>
        <dbReference type="ARBA" id="ARBA00023242"/>
    </source>
</evidence>
<gene>
    <name evidence="6" type="ORF">FA14DRAFT_45333</name>
</gene>
<comment type="subcellular location">
    <subcellularLocation>
        <location evidence="1">Nucleus</location>
    </subcellularLocation>
</comment>
<accession>A0A316VI30</accession>
<keyword evidence="2" id="KW-0479">Metal-binding</keyword>
<name>A0A316VI30_9BASI</name>
<protein>
    <recommendedName>
        <fullName evidence="5">Zn(2)-C6 fungal-type domain-containing protein</fullName>
    </recommendedName>
</protein>
<feature type="region of interest" description="Disordered" evidence="4">
    <location>
        <begin position="796"/>
        <end position="843"/>
    </location>
</feature>
<dbReference type="GO" id="GO:0008270">
    <property type="term" value="F:zinc ion binding"/>
    <property type="evidence" value="ECO:0007669"/>
    <property type="project" value="InterPro"/>
</dbReference>
<keyword evidence="3" id="KW-0539">Nucleus</keyword>
<proteinExistence type="predicted"/>
<feature type="compositionally biased region" description="Polar residues" evidence="4">
    <location>
        <begin position="109"/>
        <end position="125"/>
    </location>
</feature>
<feature type="compositionally biased region" description="Polar residues" evidence="4">
    <location>
        <begin position="20"/>
        <end position="46"/>
    </location>
</feature>
<feature type="region of interest" description="Disordered" evidence="4">
    <location>
        <begin position="866"/>
        <end position="930"/>
    </location>
</feature>
<feature type="compositionally biased region" description="Basic residues" evidence="4">
    <location>
        <begin position="127"/>
        <end position="136"/>
    </location>
</feature>
<dbReference type="Pfam" id="PF04082">
    <property type="entry name" value="Fungal_trans"/>
    <property type="match status" value="1"/>
</dbReference>
<evidence type="ECO:0000256" key="4">
    <source>
        <dbReference type="SAM" id="MobiDB-lite"/>
    </source>
</evidence>
<dbReference type="GO" id="GO:0000981">
    <property type="term" value="F:DNA-binding transcription factor activity, RNA polymerase II-specific"/>
    <property type="evidence" value="ECO:0007669"/>
    <property type="project" value="InterPro"/>
</dbReference>
<feature type="region of interest" description="Disordered" evidence="4">
    <location>
        <begin position="1"/>
        <end position="136"/>
    </location>
</feature>
<evidence type="ECO:0000256" key="1">
    <source>
        <dbReference type="ARBA" id="ARBA00004123"/>
    </source>
</evidence>
<dbReference type="CDD" id="cd12148">
    <property type="entry name" value="fungal_TF_MHR"/>
    <property type="match status" value="1"/>
</dbReference>
<dbReference type="STRING" id="1280837.A0A316VI30"/>
<sequence>MASYNHHQNHPHNDRYHHSSPYQAYQPTFAGQQYPSQNTYSTSTTRYPLPVPPLNANGESVSVPPPNPYGYDNAPIGEPGPSSLARYSPFRAESDHSPMVDPGPFPSNRPMSSSVHENEMTSDSQSKVKRAKSAQKITRNRKITSCLQCRERKQKCDRKRPVCSNCVAGNSRGGMCTYVDTAEGVQEVLANEGEKDAKRVKRSPSEEAIPNVAQMPAPMRPMLPARSPLTVRRLHLIAATAQAGRDPSLEFEVRVRYARAAAVGSILFGTPSMGPGAEVTSQLYQPLAAVDSLKLPTSAEIGPLLDTYRRHIEWMCNVVLVDLNRARFESFLNWWHSNPQTLPADPPLIPLVLTILALAIQARRMSTHCTLVPSAKNRDQKRSEKHFDRDGTSNNSRAQSPKQQHLRICSSEKELLETAQRCIDVLQIACPSNWASAFSAPLDLVRASLLRGLWHMTELHLQFGGSCFATTMRLAHAASLNHDTRHWPSMGKEESQARRNIFWNVATFEIMFSMRVIQPSMILPTSYDTKFPDDYDALVNLYRYGGLVEPYIVEGRRSHFRVTPVTKNSFDYHSAKFKLTDILIKGQEDLRSGDKGRLAEAHEQWKKELPKELKKIIDHGGSRSLGKDNHPTKRKYDVPVLYTPGDNDLDTETHFLQAAMLQMLDLSASIQIHRPQADESGRWRAPEGQSQRSLEICIDSAQRLIWLVHSVIMRDPGPPYILYHQCVFNLFQAAIAIAIESAISSSKERTTNMSTAQSSLQKAIELLDTVARAQNLRYVAEQAGKYAATLREMEETRRNRLKGKTRSGAQTPQSMRNAEASMSSNSHPGNESSGTPKTSIQNAQKAALGVPILAVAEGDGKMLGGQGYPLGKSGNSSNRSSPFSSSSTAHRTGQSSANKFTQPRSYPPQQSTQQSIQSFPQQNTPASSIRFSDMGRPIQAILPELQGLHIPGIDFLSDGGGAVGLENSTANGLNMNGAIPSMQTFTAPHSSFGIDFHDLQVFGHAENQGRFDSMPDDTFAERPFANANHLNSATGPMNQMVSSPTTAKTYAPSSTGSGVLGFSPPMNTQNDVNGQIGGVSTLNVGQLQTQTHQDADPQPGSNGQNGGTDDAFAMDWSEWERTVERMLYMDR</sequence>
<dbReference type="EMBL" id="KZ819603">
    <property type="protein sequence ID" value="PWN35661.1"/>
    <property type="molecule type" value="Genomic_DNA"/>
</dbReference>
<dbReference type="PROSITE" id="PS50048">
    <property type="entry name" value="ZN2_CY6_FUNGAL_2"/>
    <property type="match status" value="1"/>
</dbReference>
<reference evidence="6 7" key="1">
    <citation type="journal article" date="2018" name="Mol. Biol. Evol.">
        <title>Broad Genomic Sampling Reveals a Smut Pathogenic Ancestry of the Fungal Clade Ustilaginomycotina.</title>
        <authorList>
            <person name="Kijpornyongpan T."/>
            <person name="Mondo S.J."/>
            <person name="Barry K."/>
            <person name="Sandor L."/>
            <person name="Lee J."/>
            <person name="Lipzen A."/>
            <person name="Pangilinan J."/>
            <person name="LaButti K."/>
            <person name="Hainaut M."/>
            <person name="Henrissat B."/>
            <person name="Grigoriev I.V."/>
            <person name="Spatafora J.W."/>
            <person name="Aime M.C."/>
        </authorList>
    </citation>
    <scope>NUCLEOTIDE SEQUENCE [LARGE SCALE GENOMIC DNA]</scope>
    <source>
        <strain evidence="6 7">MCA 3882</strain>
    </source>
</reference>
<evidence type="ECO:0000313" key="6">
    <source>
        <dbReference type="EMBL" id="PWN35661.1"/>
    </source>
</evidence>
<feature type="compositionally biased region" description="Low complexity" evidence="4">
    <location>
        <begin position="873"/>
        <end position="887"/>
    </location>
</feature>
<dbReference type="PANTHER" id="PTHR31001:SF56">
    <property type="entry name" value="ZN(2)-C6 FUNGAL-TYPE DOMAIN-CONTAINING PROTEIN"/>
    <property type="match status" value="1"/>
</dbReference>
<dbReference type="InterPro" id="IPR001138">
    <property type="entry name" value="Zn2Cys6_DnaBD"/>
</dbReference>
<keyword evidence="7" id="KW-1185">Reference proteome</keyword>
<feature type="compositionally biased region" description="Low complexity" evidence="4">
    <location>
        <begin position="902"/>
        <end position="922"/>
    </location>
</feature>
<evidence type="ECO:0000313" key="7">
    <source>
        <dbReference type="Proteomes" id="UP000245771"/>
    </source>
</evidence>
<dbReference type="Proteomes" id="UP000245771">
    <property type="component" value="Unassembled WGS sequence"/>
</dbReference>
<dbReference type="GO" id="GO:0003677">
    <property type="term" value="F:DNA binding"/>
    <property type="evidence" value="ECO:0007669"/>
    <property type="project" value="InterPro"/>
</dbReference>
<dbReference type="CDD" id="cd00067">
    <property type="entry name" value="GAL4"/>
    <property type="match status" value="1"/>
</dbReference>
<dbReference type="Pfam" id="PF00172">
    <property type="entry name" value="Zn_clus"/>
    <property type="match status" value="1"/>
</dbReference>
<dbReference type="SUPFAM" id="SSF57701">
    <property type="entry name" value="Zn2/Cys6 DNA-binding domain"/>
    <property type="match status" value="1"/>
</dbReference>
<dbReference type="InterPro" id="IPR007219">
    <property type="entry name" value="XnlR_reg_dom"/>
</dbReference>
<evidence type="ECO:0000256" key="2">
    <source>
        <dbReference type="ARBA" id="ARBA00022723"/>
    </source>
</evidence>
<feature type="region of interest" description="Disordered" evidence="4">
    <location>
        <begin position="371"/>
        <end position="405"/>
    </location>
</feature>
<dbReference type="InParanoid" id="A0A316VI30"/>
<dbReference type="GO" id="GO:0005634">
    <property type="term" value="C:nucleus"/>
    <property type="evidence" value="ECO:0007669"/>
    <property type="project" value="UniProtKB-SubCell"/>
</dbReference>
<feature type="region of interest" description="Disordered" evidence="4">
    <location>
        <begin position="1087"/>
        <end position="1111"/>
    </location>
</feature>
<feature type="compositionally biased region" description="Basic and acidic residues" evidence="4">
    <location>
        <begin position="376"/>
        <end position="391"/>
    </location>
</feature>
<dbReference type="AlphaFoldDB" id="A0A316VI30"/>
<feature type="compositionally biased region" description="Polar residues" evidence="4">
    <location>
        <begin position="807"/>
        <end position="843"/>
    </location>
</feature>
<dbReference type="GeneID" id="37024150"/>